<keyword evidence="1 6" id="KW-0645">Protease</keyword>
<evidence type="ECO:0000256" key="7">
    <source>
        <dbReference type="SAM" id="MobiDB-lite"/>
    </source>
</evidence>
<dbReference type="GO" id="GO:0046872">
    <property type="term" value="F:metal ion binding"/>
    <property type="evidence" value="ECO:0007669"/>
    <property type="project" value="UniProtKB-KW"/>
</dbReference>
<dbReference type="GO" id="GO:0004222">
    <property type="term" value="F:metalloendopeptidase activity"/>
    <property type="evidence" value="ECO:0007669"/>
    <property type="project" value="InterPro"/>
</dbReference>
<evidence type="ECO:0000256" key="6">
    <source>
        <dbReference type="RuleBase" id="RU003983"/>
    </source>
</evidence>
<feature type="chain" id="PRO_5028904367" evidence="9">
    <location>
        <begin position="28"/>
        <end position="418"/>
    </location>
</feature>
<dbReference type="CDD" id="cd07324">
    <property type="entry name" value="M48C_Oma1-like"/>
    <property type="match status" value="1"/>
</dbReference>
<keyword evidence="5 6" id="KW-0482">Metalloprotease</keyword>
<dbReference type="InterPro" id="IPR001915">
    <property type="entry name" value="Peptidase_M48"/>
</dbReference>
<dbReference type="RefSeq" id="WP_187763202.1">
    <property type="nucleotide sequence ID" value="NZ_CP061038.1"/>
</dbReference>
<evidence type="ECO:0000256" key="2">
    <source>
        <dbReference type="ARBA" id="ARBA00022723"/>
    </source>
</evidence>
<feature type="region of interest" description="Disordered" evidence="7">
    <location>
        <begin position="249"/>
        <end position="268"/>
    </location>
</feature>
<dbReference type="KEGG" id="spap:H3Z74_06955"/>
<dbReference type="SUPFAM" id="SSF48452">
    <property type="entry name" value="TPR-like"/>
    <property type="match status" value="1"/>
</dbReference>
<dbReference type="Gene3D" id="3.30.2010.10">
    <property type="entry name" value="Metalloproteases ('zincins'), catalytic domain"/>
    <property type="match status" value="1"/>
</dbReference>
<accession>A0A7H0LML0</accession>
<dbReference type="InterPro" id="IPR051156">
    <property type="entry name" value="Mito/Outer_Membr_Metalloprot"/>
</dbReference>
<keyword evidence="4 6" id="KW-0862">Zinc</keyword>
<organism evidence="11 12">
    <name type="scientific">Sphingomonas alpina</name>
    <dbReference type="NCBI Taxonomy" id="653931"/>
    <lineage>
        <taxon>Bacteria</taxon>
        <taxon>Pseudomonadati</taxon>
        <taxon>Pseudomonadota</taxon>
        <taxon>Alphaproteobacteria</taxon>
        <taxon>Sphingomonadales</taxon>
        <taxon>Sphingomonadaceae</taxon>
        <taxon>Sphingomonas</taxon>
    </lineage>
</organism>
<comment type="similarity">
    <text evidence="6">Belongs to the peptidase M48 family.</text>
</comment>
<keyword evidence="2" id="KW-0479">Metal-binding</keyword>
<dbReference type="Proteomes" id="UP000516148">
    <property type="component" value="Chromosome"/>
</dbReference>
<protein>
    <submittedName>
        <fullName evidence="11">M48 family metalloprotease</fullName>
    </submittedName>
</protein>
<dbReference type="GO" id="GO:0016020">
    <property type="term" value="C:membrane"/>
    <property type="evidence" value="ECO:0007669"/>
    <property type="project" value="TreeGrafter"/>
</dbReference>
<dbReference type="InterPro" id="IPR011990">
    <property type="entry name" value="TPR-like_helical_dom_sf"/>
</dbReference>
<keyword evidence="8" id="KW-1133">Transmembrane helix</keyword>
<dbReference type="Pfam" id="PF01435">
    <property type="entry name" value="Peptidase_M48"/>
    <property type="match status" value="1"/>
</dbReference>
<sequence>MIARRAVTLAVMATTLCAATVPPQAAASTPQVAASTPQVAAPTPQTSATQPDIIVSVEPQPVPAVYVPQDKDERGLWMQMEEEERKLKTSNFVMREAQLNDYVHRVFCKTVGPECASIRIYLMRTAYFNANMAPNGAMQIWSGLFLRTRDEAQLAAVLAHEFAHYKERHSLMLFRQAKAKAASATFLAMFGLVGALFALGEISALFRFSREMEARADALSVEMIAKAGYDPMAASRIWEQIGAEADATAAARNTKSRKDKNGGMFASHPPTTERLATLKALAASIKPMGTPRLNRDEYRAALAPMWASLIDDQVKLNDFGATEYLIGFLAVDGWTPSLNYARGELYRARGRPEDLTAAAGFYRQATQGADAPVEAWRGLGLSLLRTGAQAEGQAALKDYLSRRPDASDKTMIAMLAGV</sequence>
<reference evidence="11 12" key="1">
    <citation type="submission" date="2020-09" db="EMBL/GenBank/DDBJ databases">
        <title>Sphingomonas sp., a new species isolated from pork steak.</title>
        <authorList>
            <person name="Heidler von Heilborn D."/>
        </authorList>
    </citation>
    <scope>NUCLEOTIDE SEQUENCE [LARGE SCALE GENOMIC DNA]</scope>
    <source>
        <strain evidence="12">S8-3T</strain>
    </source>
</reference>
<keyword evidence="8" id="KW-0812">Transmembrane</keyword>
<evidence type="ECO:0000256" key="5">
    <source>
        <dbReference type="ARBA" id="ARBA00023049"/>
    </source>
</evidence>
<dbReference type="PANTHER" id="PTHR22726">
    <property type="entry name" value="METALLOENDOPEPTIDASE OMA1"/>
    <property type="match status" value="1"/>
</dbReference>
<dbReference type="Gene3D" id="1.25.40.10">
    <property type="entry name" value="Tetratricopeptide repeat domain"/>
    <property type="match status" value="1"/>
</dbReference>
<feature type="transmembrane region" description="Helical" evidence="8">
    <location>
        <begin position="184"/>
        <end position="206"/>
    </location>
</feature>
<dbReference type="GO" id="GO:0051603">
    <property type="term" value="P:proteolysis involved in protein catabolic process"/>
    <property type="evidence" value="ECO:0007669"/>
    <property type="project" value="TreeGrafter"/>
</dbReference>
<keyword evidence="8" id="KW-0472">Membrane</keyword>
<dbReference type="EMBL" id="CP061038">
    <property type="protein sequence ID" value="QNQ10913.1"/>
    <property type="molecule type" value="Genomic_DNA"/>
</dbReference>
<feature type="signal peptide" evidence="9">
    <location>
        <begin position="1"/>
        <end position="27"/>
    </location>
</feature>
<evidence type="ECO:0000313" key="11">
    <source>
        <dbReference type="EMBL" id="QNQ10913.1"/>
    </source>
</evidence>
<evidence type="ECO:0000313" key="12">
    <source>
        <dbReference type="Proteomes" id="UP000516148"/>
    </source>
</evidence>
<evidence type="ECO:0000256" key="4">
    <source>
        <dbReference type="ARBA" id="ARBA00022833"/>
    </source>
</evidence>
<keyword evidence="3 6" id="KW-0378">Hydrolase</keyword>
<comment type="cofactor">
    <cofactor evidence="6">
        <name>Zn(2+)</name>
        <dbReference type="ChEBI" id="CHEBI:29105"/>
    </cofactor>
    <text evidence="6">Binds 1 zinc ion per subunit.</text>
</comment>
<evidence type="ECO:0000259" key="10">
    <source>
        <dbReference type="Pfam" id="PF01435"/>
    </source>
</evidence>
<dbReference type="AlphaFoldDB" id="A0A7H0LML0"/>
<feature type="domain" description="Peptidase M48" evidence="10">
    <location>
        <begin position="95"/>
        <end position="281"/>
    </location>
</feature>
<evidence type="ECO:0000256" key="3">
    <source>
        <dbReference type="ARBA" id="ARBA00022801"/>
    </source>
</evidence>
<keyword evidence="9" id="KW-0732">Signal</keyword>
<keyword evidence="12" id="KW-1185">Reference proteome</keyword>
<name>A0A7H0LML0_9SPHN</name>
<dbReference type="PANTHER" id="PTHR22726:SF24">
    <property type="entry name" value="M48 FAMILY METALLOPEPTIDASE"/>
    <property type="match status" value="1"/>
</dbReference>
<evidence type="ECO:0000256" key="9">
    <source>
        <dbReference type="SAM" id="SignalP"/>
    </source>
</evidence>
<proteinExistence type="inferred from homology"/>
<evidence type="ECO:0000256" key="1">
    <source>
        <dbReference type="ARBA" id="ARBA00022670"/>
    </source>
</evidence>
<evidence type="ECO:0000256" key="8">
    <source>
        <dbReference type="SAM" id="Phobius"/>
    </source>
</evidence>
<gene>
    <name evidence="11" type="ORF">H3Z74_06955</name>
</gene>